<dbReference type="Pfam" id="PF00933">
    <property type="entry name" value="Glyco_hydro_3"/>
    <property type="match status" value="1"/>
</dbReference>
<organism evidence="7 8">
    <name type="scientific">Vreelandella sulfidaeris</name>
    <dbReference type="NCBI Taxonomy" id="115553"/>
    <lineage>
        <taxon>Bacteria</taxon>
        <taxon>Pseudomonadati</taxon>
        <taxon>Pseudomonadota</taxon>
        <taxon>Gammaproteobacteria</taxon>
        <taxon>Oceanospirillales</taxon>
        <taxon>Halomonadaceae</taxon>
        <taxon>Vreelandella</taxon>
    </lineage>
</organism>
<dbReference type="InterPro" id="IPR036962">
    <property type="entry name" value="Glyco_hydro_3_N_sf"/>
</dbReference>
<dbReference type="AlphaFoldDB" id="A0A455U8M8"/>
<dbReference type="PANTHER" id="PTHR30480:SF13">
    <property type="entry name" value="BETA-HEXOSAMINIDASE"/>
    <property type="match status" value="1"/>
</dbReference>
<gene>
    <name evidence="7" type="ORF">HSBAA_36310</name>
</gene>
<accession>A0A455U8M8</accession>
<dbReference type="GO" id="GO:0009254">
    <property type="term" value="P:peptidoglycan turnover"/>
    <property type="evidence" value="ECO:0007669"/>
    <property type="project" value="TreeGrafter"/>
</dbReference>
<proteinExistence type="inferred from homology"/>
<evidence type="ECO:0000313" key="7">
    <source>
        <dbReference type="EMBL" id="BBI62325.1"/>
    </source>
</evidence>
<dbReference type="GO" id="GO:0004563">
    <property type="term" value="F:beta-N-acetylhexosaminidase activity"/>
    <property type="evidence" value="ECO:0007669"/>
    <property type="project" value="UniProtKB-EC"/>
</dbReference>
<dbReference type="InterPro" id="IPR001764">
    <property type="entry name" value="Glyco_hydro_3_N"/>
</dbReference>
<dbReference type="Gene3D" id="3.20.20.300">
    <property type="entry name" value="Glycoside hydrolase, family 3, N-terminal domain"/>
    <property type="match status" value="1"/>
</dbReference>
<evidence type="ECO:0000256" key="5">
    <source>
        <dbReference type="ARBA" id="ARBA00023295"/>
    </source>
</evidence>
<evidence type="ECO:0000313" key="8">
    <source>
        <dbReference type="Proteomes" id="UP000320231"/>
    </source>
</evidence>
<dbReference type="KEGG" id="hsr:HSBAA_36310"/>
<dbReference type="EC" id="3.2.1.52" evidence="3"/>
<keyword evidence="5" id="KW-0326">Glycosidase</keyword>
<dbReference type="GO" id="GO:0005975">
    <property type="term" value="P:carbohydrate metabolic process"/>
    <property type="evidence" value="ECO:0007669"/>
    <property type="project" value="InterPro"/>
</dbReference>
<dbReference type="PANTHER" id="PTHR30480">
    <property type="entry name" value="BETA-HEXOSAMINIDASE-RELATED"/>
    <property type="match status" value="1"/>
</dbReference>
<reference evidence="7 8" key="1">
    <citation type="journal article" date="2019" name="Microbiol. Resour. Announc.">
        <title>Complete Genome Sequence of Halomonas sulfidaeris Strain Esulfide1 Isolated from a Metal Sulfide Rock at a Depth of 2,200 Meters, Obtained Using Nanopore Sequencing.</title>
        <authorList>
            <person name="Saito M."/>
            <person name="Nishigata A."/>
            <person name="Galipon J."/>
            <person name="Arakawa K."/>
        </authorList>
    </citation>
    <scope>NUCLEOTIDE SEQUENCE [LARGE SCALE GENOMIC DNA]</scope>
    <source>
        <strain evidence="7 8">ATCC BAA-803</strain>
    </source>
</reference>
<dbReference type="SUPFAM" id="SSF51445">
    <property type="entry name" value="(Trans)glycosidases"/>
    <property type="match status" value="1"/>
</dbReference>
<sequence>MDDRPLEDIKRHDLIPFAQLATQLEGVMPAHVIYSAFDKRPAGFSPSWLGMLRESLGFKGCVFSDDLSMAGAHEAGDPKARAQAALAAGCDMLLVCNDRAAALEVMLACQGIETKRPAKLRYSRARPDLDALSALGRWRRAHAKLEALANQSKPSAI</sequence>
<evidence type="ECO:0000256" key="1">
    <source>
        <dbReference type="ARBA" id="ARBA00001231"/>
    </source>
</evidence>
<name>A0A455U8M8_9GAMM</name>
<dbReference type="Proteomes" id="UP000320231">
    <property type="component" value="Chromosome"/>
</dbReference>
<dbReference type="InterPro" id="IPR050226">
    <property type="entry name" value="NagZ_Beta-hexosaminidase"/>
</dbReference>
<evidence type="ECO:0000259" key="6">
    <source>
        <dbReference type="Pfam" id="PF00933"/>
    </source>
</evidence>
<dbReference type="EMBL" id="AP019514">
    <property type="protein sequence ID" value="BBI62325.1"/>
    <property type="molecule type" value="Genomic_DNA"/>
</dbReference>
<evidence type="ECO:0000256" key="2">
    <source>
        <dbReference type="ARBA" id="ARBA00005336"/>
    </source>
</evidence>
<keyword evidence="4" id="KW-0378">Hydrolase</keyword>
<evidence type="ECO:0000256" key="4">
    <source>
        <dbReference type="ARBA" id="ARBA00022801"/>
    </source>
</evidence>
<dbReference type="InterPro" id="IPR017853">
    <property type="entry name" value="GH"/>
</dbReference>
<protein>
    <recommendedName>
        <fullName evidence="3">beta-N-acetylhexosaminidase</fullName>
        <ecNumber evidence="3">3.2.1.52</ecNumber>
    </recommendedName>
</protein>
<evidence type="ECO:0000256" key="3">
    <source>
        <dbReference type="ARBA" id="ARBA00012663"/>
    </source>
</evidence>
<comment type="catalytic activity">
    <reaction evidence="1">
        <text>Hydrolysis of terminal non-reducing N-acetyl-D-hexosamine residues in N-acetyl-beta-D-hexosaminides.</text>
        <dbReference type="EC" id="3.2.1.52"/>
    </reaction>
</comment>
<comment type="similarity">
    <text evidence="2">Belongs to the glycosyl hydrolase 3 family.</text>
</comment>
<feature type="domain" description="Glycoside hydrolase family 3 N-terminal" evidence="6">
    <location>
        <begin position="2"/>
        <end position="104"/>
    </location>
</feature>